<reference evidence="4" key="1">
    <citation type="submission" date="2015-04" db="EMBL/GenBank/DDBJ databases">
        <title>Complete genome sequence of Microbacterium chocolatum SIT 101, a bacterium enantioselectively hydrolyzing mesomeric diesters.</title>
        <authorList>
            <person name="Li X."/>
            <person name="Xu Y."/>
        </authorList>
    </citation>
    <scope>NUCLEOTIDE SEQUENCE [LARGE SCALE GENOMIC DNA]</scope>
    <source>
        <strain evidence="4">SIT 101</strain>
    </source>
</reference>
<keyword evidence="2" id="KW-0677">Repeat</keyword>
<dbReference type="PATRIC" id="fig|84292.3.peg.2655"/>
<gene>
    <name evidence="4" type="ORF">XI38_13075</name>
</gene>
<evidence type="ECO:0000256" key="2">
    <source>
        <dbReference type="ARBA" id="ARBA00022737"/>
    </source>
</evidence>
<dbReference type="OrthoDB" id="9770030at2"/>
<accession>A0A0M8MMC7</accession>
<dbReference type="InterPro" id="IPR045078">
    <property type="entry name" value="TST/MPST-like"/>
</dbReference>
<feature type="domain" description="Rhodanese" evidence="3">
    <location>
        <begin position="167"/>
        <end position="272"/>
    </location>
</feature>
<dbReference type="GO" id="GO:0004792">
    <property type="term" value="F:thiosulfate-cyanide sulfurtransferase activity"/>
    <property type="evidence" value="ECO:0007669"/>
    <property type="project" value="InterPro"/>
</dbReference>
<dbReference type="InterPro" id="IPR001763">
    <property type="entry name" value="Rhodanese-like_dom"/>
</dbReference>
<dbReference type="PROSITE" id="PS00380">
    <property type="entry name" value="RHODANESE_1"/>
    <property type="match status" value="1"/>
</dbReference>
<proteinExistence type="predicted"/>
<dbReference type="InterPro" id="IPR001307">
    <property type="entry name" value="Thiosulphate_STrfase_CS"/>
</dbReference>
<dbReference type="Proteomes" id="UP000037737">
    <property type="component" value="Unassembled WGS sequence"/>
</dbReference>
<keyword evidence="5" id="KW-1185">Reference proteome</keyword>
<dbReference type="SUPFAM" id="SSF52821">
    <property type="entry name" value="Rhodanese/Cell cycle control phosphatase"/>
    <property type="match status" value="2"/>
</dbReference>
<dbReference type="KEGG" id="mcw:A8L33_12785"/>
<evidence type="ECO:0000313" key="5">
    <source>
        <dbReference type="Proteomes" id="UP000037737"/>
    </source>
</evidence>
<dbReference type="PANTHER" id="PTHR11364:SF27">
    <property type="entry name" value="SULFURTRANSFERASE"/>
    <property type="match status" value="1"/>
</dbReference>
<dbReference type="Gene3D" id="3.40.250.10">
    <property type="entry name" value="Rhodanese-like domain"/>
    <property type="match status" value="2"/>
</dbReference>
<evidence type="ECO:0000259" key="3">
    <source>
        <dbReference type="PROSITE" id="PS50206"/>
    </source>
</evidence>
<dbReference type="PROSITE" id="PS50206">
    <property type="entry name" value="RHODANESE_3"/>
    <property type="match status" value="2"/>
</dbReference>
<dbReference type="Pfam" id="PF00581">
    <property type="entry name" value="Rhodanese"/>
    <property type="match status" value="2"/>
</dbReference>
<evidence type="ECO:0000313" key="4">
    <source>
        <dbReference type="EMBL" id="KOS09970.1"/>
    </source>
</evidence>
<feature type="domain" description="Rhodanese" evidence="3">
    <location>
        <begin position="16"/>
        <end position="134"/>
    </location>
</feature>
<name>A0A0M8MMC7_9MICO</name>
<dbReference type="PANTHER" id="PTHR11364">
    <property type="entry name" value="THIOSULFATE SULFERTANSFERASE"/>
    <property type="match status" value="1"/>
</dbReference>
<dbReference type="InterPro" id="IPR036873">
    <property type="entry name" value="Rhodanese-like_dom_sf"/>
</dbReference>
<dbReference type="SMART" id="SM00450">
    <property type="entry name" value="RHOD"/>
    <property type="match status" value="2"/>
</dbReference>
<keyword evidence="1" id="KW-0808">Transferase</keyword>
<dbReference type="EMBL" id="LAVO01000014">
    <property type="protein sequence ID" value="KOS09970.1"/>
    <property type="molecule type" value="Genomic_DNA"/>
</dbReference>
<dbReference type="AlphaFoldDB" id="A0A0M8MMC7"/>
<sequence>MALLIDSADLSALLEEGAPVRLLDVRWRLDRPEGRPDYVAGHLPGAVYVDLERELSRRGEPEEGRHPLPATADLQRAARRWGISRGDAVVVYDDIDSVAAARAWWLLTRSGVADVRVLDGGLRAWTDAGHALETGDVLPAPGDIALDAIDGGTIDIEEAARWSSHGVLLDVRAAERYRGESEPMDPVAGHIPGAVNLPTTALIDRGRFAEPARLRALFAAAGADGTVPVAASCGSGIAASHAVLAGELAGIEVTLFPGSWSAWSRTPGRLVATGPTPEGVVRPA</sequence>
<organism evidence="4 5">
    <name type="scientific">Microbacterium aurantiacum</name>
    <dbReference type="NCBI Taxonomy" id="162393"/>
    <lineage>
        <taxon>Bacteria</taxon>
        <taxon>Bacillati</taxon>
        <taxon>Actinomycetota</taxon>
        <taxon>Actinomycetes</taxon>
        <taxon>Micrococcales</taxon>
        <taxon>Microbacteriaceae</taxon>
        <taxon>Microbacterium</taxon>
    </lineage>
</organism>
<evidence type="ECO:0000256" key="1">
    <source>
        <dbReference type="ARBA" id="ARBA00022679"/>
    </source>
</evidence>
<comment type="caution">
    <text evidence="4">The sequence shown here is derived from an EMBL/GenBank/DDBJ whole genome shotgun (WGS) entry which is preliminary data.</text>
</comment>
<protein>
    <submittedName>
        <fullName evidence="4">Thiosulfate sulfurtransferase</fullName>
    </submittedName>
</protein>
<dbReference type="CDD" id="cd01448">
    <property type="entry name" value="TST_Repeat_1"/>
    <property type="match status" value="1"/>
</dbReference>